<feature type="region of interest" description="Disordered" evidence="4">
    <location>
        <begin position="1"/>
        <end position="63"/>
    </location>
</feature>
<dbReference type="PANTHER" id="PTHR45138">
    <property type="entry name" value="REGULATORY COMPONENTS OF SENSORY TRANSDUCTION SYSTEM"/>
    <property type="match status" value="1"/>
</dbReference>
<reference evidence="6" key="2">
    <citation type="submission" date="2020-09" db="EMBL/GenBank/DDBJ databases">
        <authorList>
            <person name="Sun Q."/>
            <person name="Ohkuma M."/>
        </authorList>
    </citation>
    <scope>NUCLEOTIDE SEQUENCE</scope>
    <source>
        <strain evidence="6">JCM 13306</strain>
    </source>
</reference>
<dbReference type="SUPFAM" id="SSF55073">
    <property type="entry name" value="Nucleotide cyclase"/>
    <property type="match status" value="1"/>
</dbReference>
<dbReference type="InterPro" id="IPR043128">
    <property type="entry name" value="Rev_trsase/Diguanyl_cyclase"/>
</dbReference>
<evidence type="ECO:0000256" key="4">
    <source>
        <dbReference type="SAM" id="MobiDB-lite"/>
    </source>
</evidence>
<protein>
    <recommendedName>
        <fullName evidence="1">diguanylate cyclase</fullName>
        <ecNumber evidence="1">2.7.7.65</ecNumber>
    </recommendedName>
</protein>
<dbReference type="GO" id="GO:0052621">
    <property type="term" value="F:diguanylate cyclase activity"/>
    <property type="evidence" value="ECO:0007669"/>
    <property type="project" value="UniProtKB-EC"/>
</dbReference>
<dbReference type="InterPro" id="IPR029787">
    <property type="entry name" value="Nucleotide_cyclase"/>
</dbReference>
<comment type="caution">
    <text evidence="6">The sequence shown here is derived from an EMBL/GenBank/DDBJ whole genome shotgun (WGS) entry which is preliminary data.</text>
</comment>
<dbReference type="GO" id="GO:1902201">
    <property type="term" value="P:negative regulation of bacterial-type flagellum-dependent cell motility"/>
    <property type="evidence" value="ECO:0007669"/>
    <property type="project" value="TreeGrafter"/>
</dbReference>
<evidence type="ECO:0000256" key="1">
    <source>
        <dbReference type="ARBA" id="ARBA00012528"/>
    </source>
</evidence>
<evidence type="ECO:0000313" key="6">
    <source>
        <dbReference type="EMBL" id="GHH54750.1"/>
    </source>
</evidence>
<dbReference type="PROSITE" id="PS50887">
    <property type="entry name" value="GGDEF"/>
    <property type="match status" value="1"/>
</dbReference>
<dbReference type="AlphaFoldDB" id="A0A919F8P0"/>
<evidence type="ECO:0000259" key="5">
    <source>
        <dbReference type="PROSITE" id="PS50887"/>
    </source>
</evidence>
<feature type="domain" description="GGDEF" evidence="5">
    <location>
        <begin position="418"/>
        <end position="549"/>
    </location>
</feature>
<proteinExistence type="predicted"/>
<feature type="compositionally biased region" description="Low complexity" evidence="4">
    <location>
        <begin position="20"/>
        <end position="34"/>
    </location>
</feature>
<dbReference type="SMART" id="SM00267">
    <property type="entry name" value="GGDEF"/>
    <property type="match status" value="1"/>
</dbReference>
<comment type="catalytic activity">
    <reaction evidence="2">
        <text>2 GTP = 3',3'-c-di-GMP + 2 diphosphate</text>
        <dbReference type="Rhea" id="RHEA:24898"/>
        <dbReference type="ChEBI" id="CHEBI:33019"/>
        <dbReference type="ChEBI" id="CHEBI:37565"/>
        <dbReference type="ChEBI" id="CHEBI:58805"/>
        <dbReference type="EC" id="2.7.7.65"/>
    </reaction>
</comment>
<dbReference type="EC" id="2.7.7.65" evidence="1"/>
<dbReference type="InterPro" id="IPR000160">
    <property type="entry name" value="GGDEF_dom"/>
</dbReference>
<sequence>MARFFPRQTPPAMSDRRESPPGTRRGLRRLLPWGSTGGPSVHPRHGEADAPPEADYRPLLAPKTSLPADPAAATAHLIRLFGHVHSPEALLLAFAEGLASLHGELRDLGKRLLAAYAAADWPGYGRAMRQLIDKYIRTIDIADSLADGRTEAEQLRDLLRHALGNAMVILLQRTPQLAREADTLAAALRHWRPGHELVTLEHRLRELTHQIGLRVDDAAEQQNMLLGLFDLLLENVGELLDDRSWLQGQIGAVRELIAGPLDNDAIEQARGRLREVIYKQGLLKQGIADSKQAMREMMVSFVERLDGMAASTGQYHQRVAGYSQAIGQARSIADLNRLLQEVLQDTATMQAQALGARDDLRLAQRRVEEAEQRIATLERELKDVAVLVREDPLTGALNRRGFDDLFRRETARIRQGGQPLCVALLDVDDFRHVNRTHGHAGGDAALKHLVEVARTVLRATDAIARLGGEEFVLLLPDATIFEAAAAVGRLQRALLQRSLVHDDVRVMLTFSAGVAMSRPHETQDELLKRADHAMYEAKRAGKNRVVSAD</sequence>
<evidence type="ECO:0000256" key="2">
    <source>
        <dbReference type="ARBA" id="ARBA00034247"/>
    </source>
</evidence>
<dbReference type="EMBL" id="BNBA01000016">
    <property type="protein sequence ID" value="GHH54750.1"/>
    <property type="molecule type" value="Genomic_DNA"/>
</dbReference>
<name>A0A919F8P0_9XANT</name>
<dbReference type="InterPro" id="IPR050469">
    <property type="entry name" value="Diguanylate_Cyclase"/>
</dbReference>
<dbReference type="Proteomes" id="UP000623958">
    <property type="component" value="Unassembled WGS sequence"/>
</dbReference>
<feature type="coiled-coil region" evidence="3">
    <location>
        <begin position="353"/>
        <end position="387"/>
    </location>
</feature>
<dbReference type="NCBIfam" id="TIGR00254">
    <property type="entry name" value="GGDEF"/>
    <property type="match status" value="1"/>
</dbReference>
<dbReference type="GO" id="GO:0005886">
    <property type="term" value="C:plasma membrane"/>
    <property type="evidence" value="ECO:0007669"/>
    <property type="project" value="TreeGrafter"/>
</dbReference>
<accession>A0A919F8P0</accession>
<dbReference type="GO" id="GO:0043709">
    <property type="term" value="P:cell adhesion involved in single-species biofilm formation"/>
    <property type="evidence" value="ECO:0007669"/>
    <property type="project" value="TreeGrafter"/>
</dbReference>
<keyword evidence="3" id="KW-0175">Coiled coil</keyword>
<dbReference type="CDD" id="cd01949">
    <property type="entry name" value="GGDEF"/>
    <property type="match status" value="1"/>
</dbReference>
<keyword evidence="7" id="KW-1185">Reference proteome</keyword>
<organism evidence="6 7">
    <name type="scientific">Xanthomonas boreopolis</name>
    <dbReference type="NCBI Taxonomy" id="86183"/>
    <lineage>
        <taxon>Bacteria</taxon>
        <taxon>Pseudomonadati</taxon>
        <taxon>Pseudomonadota</taxon>
        <taxon>Gammaproteobacteria</taxon>
        <taxon>Lysobacterales</taxon>
        <taxon>Lysobacteraceae</taxon>
        <taxon>Xanthomonas</taxon>
    </lineage>
</organism>
<gene>
    <name evidence="6" type="ORF">GCM10009090_22050</name>
</gene>
<evidence type="ECO:0000313" key="7">
    <source>
        <dbReference type="Proteomes" id="UP000623958"/>
    </source>
</evidence>
<reference evidence="6" key="1">
    <citation type="journal article" date="2014" name="Int. J. Syst. Evol. Microbiol.">
        <title>Complete genome sequence of Corynebacterium casei LMG S-19264T (=DSM 44701T), isolated from a smear-ripened cheese.</title>
        <authorList>
            <consortium name="US DOE Joint Genome Institute (JGI-PGF)"/>
            <person name="Walter F."/>
            <person name="Albersmeier A."/>
            <person name="Kalinowski J."/>
            <person name="Ruckert C."/>
        </authorList>
    </citation>
    <scope>NUCLEOTIDE SEQUENCE</scope>
    <source>
        <strain evidence="6">JCM 13306</strain>
    </source>
</reference>
<dbReference type="Pfam" id="PF00990">
    <property type="entry name" value="GGDEF"/>
    <property type="match status" value="1"/>
</dbReference>
<dbReference type="PANTHER" id="PTHR45138:SF9">
    <property type="entry name" value="DIGUANYLATE CYCLASE DGCM-RELATED"/>
    <property type="match status" value="1"/>
</dbReference>
<evidence type="ECO:0000256" key="3">
    <source>
        <dbReference type="SAM" id="Coils"/>
    </source>
</evidence>
<dbReference type="Gene3D" id="3.30.70.270">
    <property type="match status" value="1"/>
</dbReference>
<dbReference type="FunFam" id="3.30.70.270:FF:000042">
    <property type="entry name" value="Sensor domain-containing diguanylate cyclase"/>
    <property type="match status" value="1"/>
</dbReference>